<reference evidence="1" key="1">
    <citation type="journal article" date="2014" name="Front. Microbiol.">
        <title>High frequency of phylogenetically diverse reductive dehalogenase-homologous genes in deep subseafloor sedimentary metagenomes.</title>
        <authorList>
            <person name="Kawai M."/>
            <person name="Futagami T."/>
            <person name="Toyoda A."/>
            <person name="Takaki Y."/>
            <person name="Nishi S."/>
            <person name="Hori S."/>
            <person name="Arai W."/>
            <person name="Tsubouchi T."/>
            <person name="Morono Y."/>
            <person name="Uchiyama I."/>
            <person name="Ito T."/>
            <person name="Fujiyama A."/>
            <person name="Inagaki F."/>
            <person name="Takami H."/>
        </authorList>
    </citation>
    <scope>NUCLEOTIDE SEQUENCE</scope>
    <source>
        <strain evidence="1">Expedition CK06-06</strain>
    </source>
</reference>
<protein>
    <submittedName>
        <fullName evidence="1">Uncharacterized protein</fullName>
    </submittedName>
</protein>
<dbReference type="EMBL" id="BARS01029723">
    <property type="protein sequence ID" value="GAG07785.1"/>
    <property type="molecule type" value="Genomic_DNA"/>
</dbReference>
<dbReference type="AlphaFoldDB" id="X0UQ23"/>
<gene>
    <name evidence="1" type="ORF">S01H1_46416</name>
</gene>
<accession>X0UQ23</accession>
<proteinExistence type="predicted"/>
<sequence>MAMMVGKAQNSAVQVVESDFVPLQVWFPAGVPGEGRKAVVSREGWYFPADFSWEENAPRPDPLVMAVFEAHHHYTYFH</sequence>
<evidence type="ECO:0000313" key="1">
    <source>
        <dbReference type="EMBL" id="GAG07785.1"/>
    </source>
</evidence>
<name>X0UQ23_9ZZZZ</name>
<feature type="non-terminal residue" evidence="1">
    <location>
        <position position="78"/>
    </location>
</feature>
<comment type="caution">
    <text evidence="1">The sequence shown here is derived from an EMBL/GenBank/DDBJ whole genome shotgun (WGS) entry which is preliminary data.</text>
</comment>
<organism evidence="1">
    <name type="scientific">marine sediment metagenome</name>
    <dbReference type="NCBI Taxonomy" id="412755"/>
    <lineage>
        <taxon>unclassified sequences</taxon>
        <taxon>metagenomes</taxon>
        <taxon>ecological metagenomes</taxon>
    </lineage>
</organism>